<organism evidence="5 6">
    <name type="scientific">Candidatus Acidiferrum panamense</name>
    <dbReference type="NCBI Taxonomy" id="2741543"/>
    <lineage>
        <taxon>Bacteria</taxon>
        <taxon>Pseudomonadati</taxon>
        <taxon>Acidobacteriota</taxon>
        <taxon>Terriglobia</taxon>
        <taxon>Candidatus Acidiferrales</taxon>
        <taxon>Candidatus Acidiferrum</taxon>
    </lineage>
</organism>
<dbReference type="GO" id="GO:0016020">
    <property type="term" value="C:membrane"/>
    <property type="evidence" value="ECO:0007669"/>
    <property type="project" value="GOC"/>
</dbReference>
<accession>A0A7V8NWD3</accession>
<dbReference type="PANTHER" id="PTHR43025">
    <property type="entry name" value="MONOGALACTOSYLDIACYLGLYCEROL SYNTHASE"/>
    <property type="match status" value="1"/>
</dbReference>
<dbReference type="Pfam" id="PF06925">
    <property type="entry name" value="MGDG_synth"/>
    <property type="match status" value="1"/>
</dbReference>
<dbReference type="SUPFAM" id="SSF53756">
    <property type="entry name" value="UDP-Glycosyltransferase/glycogen phosphorylase"/>
    <property type="match status" value="1"/>
</dbReference>
<protein>
    <submittedName>
        <fullName evidence="5">UDP-N-acetylglucosamine--LPS N-acetylglucosamine transferase</fullName>
    </submittedName>
</protein>
<reference evidence="5" key="1">
    <citation type="submission" date="2020-06" db="EMBL/GenBank/DDBJ databases">
        <title>Legume-microbial interactions unlock mineral nutrients during tropical forest succession.</title>
        <authorList>
            <person name="Epihov D.Z."/>
        </authorList>
    </citation>
    <scope>NUCLEOTIDE SEQUENCE [LARGE SCALE GENOMIC DNA]</scope>
    <source>
        <strain evidence="5">Pan2503</strain>
    </source>
</reference>
<evidence type="ECO:0000259" key="4">
    <source>
        <dbReference type="Pfam" id="PF06925"/>
    </source>
</evidence>
<evidence type="ECO:0000256" key="1">
    <source>
        <dbReference type="ARBA" id="ARBA00006962"/>
    </source>
</evidence>
<keyword evidence="3 5" id="KW-0808">Transferase</keyword>
<dbReference type="GO" id="GO:0009247">
    <property type="term" value="P:glycolipid biosynthetic process"/>
    <property type="evidence" value="ECO:0007669"/>
    <property type="project" value="InterPro"/>
</dbReference>
<proteinExistence type="inferred from homology"/>
<feature type="domain" description="Diacylglycerol glucosyltransferase N-terminal" evidence="4">
    <location>
        <begin position="19"/>
        <end position="183"/>
    </location>
</feature>
<evidence type="ECO:0000313" key="6">
    <source>
        <dbReference type="Proteomes" id="UP000567293"/>
    </source>
</evidence>
<dbReference type="Gene3D" id="3.40.50.2000">
    <property type="entry name" value="Glycogen Phosphorylase B"/>
    <property type="match status" value="1"/>
</dbReference>
<dbReference type="AlphaFoldDB" id="A0A7V8NWD3"/>
<evidence type="ECO:0000313" key="5">
    <source>
        <dbReference type="EMBL" id="MBA0088729.1"/>
    </source>
</evidence>
<name>A0A7V8NWD3_9BACT</name>
<dbReference type="Proteomes" id="UP000567293">
    <property type="component" value="Unassembled WGS sequence"/>
</dbReference>
<dbReference type="InterPro" id="IPR050519">
    <property type="entry name" value="Glycosyltransf_28_UgtP"/>
</dbReference>
<dbReference type="EMBL" id="JACDQQ010002648">
    <property type="protein sequence ID" value="MBA0088729.1"/>
    <property type="molecule type" value="Genomic_DNA"/>
</dbReference>
<comment type="similarity">
    <text evidence="1">Belongs to the glycosyltransferase 28 family.</text>
</comment>
<keyword evidence="6" id="KW-1185">Reference proteome</keyword>
<comment type="caution">
    <text evidence="5">The sequence shown here is derived from an EMBL/GenBank/DDBJ whole genome shotgun (WGS) entry which is preliminary data.</text>
</comment>
<feature type="non-terminal residue" evidence="5">
    <location>
        <position position="309"/>
    </location>
</feature>
<sequence>MKTGKPRVLLLSARSGAGHVRAAEALEKAFLARGDSTVEHIDALDYVSKLFERAYDKAYLAMVRRAPEWMGVLYERTDQPWRHLRPRLALDRLNTRPMIRLLKRVQPDLCVATHFLPAEMIAWLIAKKKLRARNAIVVTDYDVHAMWLCRTVDRYYLALEEAAEYLAHIGMRREKLRVTGIPVDPLFAVPLPRGRAREQLGLDQEATAILISAGGYGIGPVEQLVKNLLELERAWQVVAIAGKAEKTRKRLEELARAASRLPSGAPRLAAVGFTTEMDKYMAAADLMVGKTFRLTERYQLEFRAEAFNV</sequence>
<evidence type="ECO:0000256" key="2">
    <source>
        <dbReference type="ARBA" id="ARBA00022676"/>
    </source>
</evidence>
<dbReference type="InterPro" id="IPR009695">
    <property type="entry name" value="Diacylglyc_glucosyltr_N"/>
</dbReference>
<keyword evidence="2" id="KW-0328">Glycosyltransferase</keyword>
<dbReference type="GO" id="GO:0016758">
    <property type="term" value="F:hexosyltransferase activity"/>
    <property type="evidence" value="ECO:0007669"/>
    <property type="project" value="InterPro"/>
</dbReference>
<dbReference type="PANTHER" id="PTHR43025:SF3">
    <property type="entry name" value="MONOGALACTOSYLDIACYLGLYCEROL SYNTHASE 1, CHLOROPLASTIC"/>
    <property type="match status" value="1"/>
</dbReference>
<gene>
    <name evidence="5" type="ORF">HRJ53_27380</name>
</gene>
<evidence type="ECO:0000256" key="3">
    <source>
        <dbReference type="ARBA" id="ARBA00022679"/>
    </source>
</evidence>